<reference evidence="13 14" key="1">
    <citation type="journal article" date="2006" name="Mol. Plant Microbe Interact.">
        <title>Identification of open reading frames unique to a select agent: Ralstonia solanacearum race 3 biovar 2.</title>
        <authorList>
            <person name="Gabriel D.W."/>
            <person name="Allen C."/>
            <person name="Schell M."/>
            <person name="Denny T.P."/>
            <person name="Greenberg J.T."/>
            <person name="Duan Y.P."/>
            <person name="Flores-Cruz Z."/>
            <person name="Huang Q."/>
            <person name="Clifford J.M."/>
            <person name="Presting G."/>
            <person name="Gonzalez E.T."/>
            <person name="Reddy J."/>
            <person name="Elphinstone J."/>
            <person name="Swanson J."/>
            <person name="Yao J."/>
            <person name="Mulholland V."/>
            <person name="Liu L."/>
            <person name="Farmerie W."/>
            <person name="Patnaikuni M."/>
            <person name="Balogh B."/>
            <person name="Norman D."/>
            <person name="Alvarez A."/>
            <person name="Castillo J.A."/>
            <person name="Jones J."/>
            <person name="Saddler G."/>
            <person name="Walunas T."/>
            <person name="Zhukov A."/>
            <person name="Mikhailova N."/>
        </authorList>
    </citation>
    <scope>NUCLEOTIDE SEQUENCE [LARGE SCALE GENOMIC DNA]</scope>
    <source>
        <strain evidence="13 14">UW551</strain>
    </source>
</reference>
<dbReference type="InterPro" id="IPR017927">
    <property type="entry name" value="FAD-bd_FR_type"/>
</dbReference>
<dbReference type="InterPro" id="IPR017938">
    <property type="entry name" value="Riboflavin_synthase-like_b-brl"/>
</dbReference>
<dbReference type="GO" id="GO:0000166">
    <property type="term" value="F:nucleotide binding"/>
    <property type="evidence" value="ECO:0007669"/>
    <property type="project" value="UniProtKB-KW"/>
</dbReference>
<comment type="catalytic activity">
    <reaction evidence="11">
        <text>2 reduced [2Fe-2S]-[ferredoxin] + NADP(+) + H(+) = 2 oxidized [2Fe-2S]-[ferredoxin] + NADPH</text>
        <dbReference type="Rhea" id="RHEA:20125"/>
        <dbReference type="Rhea" id="RHEA-COMP:10000"/>
        <dbReference type="Rhea" id="RHEA-COMP:10001"/>
        <dbReference type="ChEBI" id="CHEBI:15378"/>
        <dbReference type="ChEBI" id="CHEBI:33737"/>
        <dbReference type="ChEBI" id="CHEBI:33738"/>
        <dbReference type="ChEBI" id="CHEBI:57783"/>
        <dbReference type="ChEBI" id="CHEBI:58349"/>
        <dbReference type="EC" id="1.18.1.2"/>
    </reaction>
</comment>
<evidence type="ECO:0000256" key="4">
    <source>
        <dbReference type="ARBA" id="ARBA00013223"/>
    </source>
</evidence>
<evidence type="ECO:0000256" key="6">
    <source>
        <dbReference type="ARBA" id="ARBA00022630"/>
    </source>
</evidence>
<feature type="domain" description="FAD-binding FR-type" evidence="12">
    <location>
        <begin position="35"/>
        <end position="135"/>
    </location>
</feature>
<dbReference type="InterPro" id="IPR001433">
    <property type="entry name" value="OxRdtase_FAD/NAD-bd"/>
</dbReference>
<evidence type="ECO:0000256" key="5">
    <source>
        <dbReference type="ARBA" id="ARBA00013903"/>
    </source>
</evidence>
<sequence length="291" mass="32701">MCNPCRRGARESHKIKALTAFFCTAARLHPNVTMSAFNQETVLSVHHWNESLFSFRTTRDKALRFHNGHFVMLGLEVEGKPLMRAYSIASPNYEEHLEFFSIKVQNGPLTSRLQHLKVGDTVLVSRKPVGTLVLDDLLPGKNLYLFGTGTGLAPFMSIIQDPETYERFEKVVLLHGVRQVSELAYADFITSELPNNEFLGDQVREKLIYYPTVTREPFRNMGRLTDLADSGKLFADIGLAPLDPAVDRAMICGSPAMLDDTCKLLDARGFKISPRMGEAGDYVIERAFVEK</sequence>
<dbReference type="InterPro" id="IPR039261">
    <property type="entry name" value="FNR_nucleotide-bd"/>
</dbReference>
<dbReference type="Pfam" id="PF00970">
    <property type="entry name" value="FAD_binding_6"/>
    <property type="match status" value="1"/>
</dbReference>
<evidence type="ECO:0000256" key="1">
    <source>
        <dbReference type="ARBA" id="ARBA00001974"/>
    </source>
</evidence>
<dbReference type="InterPro" id="IPR008333">
    <property type="entry name" value="Cbr1-like_FAD-bd_dom"/>
</dbReference>
<dbReference type="EMBL" id="AAKL01000078">
    <property type="protein sequence ID" value="EAP70859.1"/>
    <property type="molecule type" value="Genomic_DNA"/>
</dbReference>
<dbReference type="GO" id="GO:0042167">
    <property type="term" value="P:heme catabolic process"/>
    <property type="evidence" value="ECO:0007669"/>
    <property type="project" value="TreeGrafter"/>
</dbReference>
<evidence type="ECO:0000313" key="13">
    <source>
        <dbReference type="EMBL" id="EAP70859.1"/>
    </source>
</evidence>
<dbReference type="InterPro" id="IPR001709">
    <property type="entry name" value="Flavoprot_Pyr_Nucl_cyt_Rdtase"/>
</dbReference>
<evidence type="ECO:0000256" key="7">
    <source>
        <dbReference type="ARBA" id="ARBA00022741"/>
    </source>
</evidence>
<dbReference type="PANTHER" id="PTHR47878">
    <property type="entry name" value="OXIDOREDUCTASE FAD/NAD(P)-BINDING DOMAIN PROTEIN"/>
    <property type="match status" value="1"/>
</dbReference>
<evidence type="ECO:0000313" key="14">
    <source>
        <dbReference type="Proteomes" id="UP000005933"/>
    </source>
</evidence>
<dbReference type="Gene3D" id="3.40.50.80">
    <property type="entry name" value="Nucleotide-binding domain of ferredoxin-NADP reductase (FNR) module"/>
    <property type="match status" value="1"/>
</dbReference>
<keyword evidence="9" id="KW-0521">NADP</keyword>
<keyword evidence="8" id="KW-0274">FAD</keyword>
<protein>
    <recommendedName>
        <fullName evidence="5">Ferredoxin--NADP reductase</fullName>
        <ecNumber evidence="4">1.18.1.2</ecNumber>
    </recommendedName>
</protein>
<evidence type="ECO:0000256" key="10">
    <source>
        <dbReference type="ARBA" id="ARBA00023002"/>
    </source>
</evidence>
<keyword evidence="7" id="KW-0547">Nucleotide-binding</keyword>
<evidence type="ECO:0000256" key="2">
    <source>
        <dbReference type="ARBA" id="ARBA00008312"/>
    </source>
</evidence>
<dbReference type="PROSITE" id="PS51384">
    <property type="entry name" value="FAD_FR"/>
    <property type="match status" value="1"/>
</dbReference>
<dbReference type="Gene3D" id="2.40.30.10">
    <property type="entry name" value="Translation factors"/>
    <property type="match status" value="1"/>
</dbReference>
<keyword evidence="6" id="KW-0285">Flavoprotein</keyword>
<evidence type="ECO:0000256" key="11">
    <source>
        <dbReference type="ARBA" id="ARBA00047776"/>
    </source>
</evidence>
<gene>
    <name evidence="13" type="ORF">RRSL_00348</name>
</gene>
<dbReference type="InterPro" id="IPR033892">
    <property type="entry name" value="FNR_bac"/>
</dbReference>
<evidence type="ECO:0000256" key="8">
    <source>
        <dbReference type="ARBA" id="ARBA00022827"/>
    </source>
</evidence>
<comment type="similarity">
    <text evidence="2">Belongs to the ferredoxin--NADP reductase type 1 family.</text>
</comment>
<evidence type="ECO:0000256" key="3">
    <source>
        <dbReference type="ARBA" id="ARBA00011245"/>
    </source>
</evidence>
<dbReference type="FunFam" id="3.40.50.80:FF:000002">
    <property type="entry name" value="Ferredoxin--NADP reductase"/>
    <property type="match status" value="1"/>
</dbReference>
<organism evidence="13 14">
    <name type="scientific">Ralstonia solanacearum (strain UW551)</name>
    <dbReference type="NCBI Taxonomy" id="342110"/>
    <lineage>
        <taxon>Bacteria</taxon>
        <taxon>Pseudomonadati</taxon>
        <taxon>Pseudomonadota</taxon>
        <taxon>Betaproteobacteria</taxon>
        <taxon>Burkholderiales</taxon>
        <taxon>Burkholderiaceae</taxon>
        <taxon>Ralstonia</taxon>
        <taxon>Ralstonia solanacearum species complex</taxon>
    </lineage>
</organism>
<dbReference type="PRINTS" id="PR00410">
    <property type="entry name" value="PHEHYDRXLASE"/>
</dbReference>
<accession>A0AB33V7Q9</accession>
<comment type="caution">
    <text evidence="13">The sequence shown here is derived from an EMBL/GenBank/DDBJ whole genome shotgun (WGS) entry which is preliminary data.</text>
</comment>
<dbReference type="Pfam" id="PF00175">
    <property type="entry name" value="NAD_binding_1"/>
    <property type="match status" value="1"/>
</dbReference>
<name>A0AB33V7Q9_RALSU</name>
<dbReference type="PANTHER" id="PTHR47878:SF1">
    <property type="entry name" value="FLAVODOXIN_FERREDOXIN--NADP REDUCTASE"/>
    <property type="match status" value="1"/>
</dbReference>
<dbReference type="FunFam" id="2.40.30.10:FF:000018">
    <property type="entry name" value="Ferredoxin--NADP(+) reductase"/>
    <property type="match status" value="1"/>
</dbReference>
<keyword evidence="10 13" id="KW-0560">Oxidoreductase</keyword>
<comment type="subunit">
    <text evidence="3">Monomer.</text>
</comment>
<dbReference type="GO" id="GO:0034599">
    <property type="term" value="P:cellular response to oxidative stress"/>
    <property type="evidence" value="ECO:0007669"/>
    <property type="project" value="TreeGrafter"/>
</dbReference>
<evidence type="ECO:0000256" key="9">
    <source>
        <dbReference type="ARBA" id="ARBA00022857"/>
    </source>
</evidence>
<evidence type="ECO:0000259" key="12">
    <source>
        <dbReference type="PROSITE" id="PS51384"/>
    </source>
</evidence>
<dbReference type="EC" id="1.18.1.2" evidence="4"/>
<dbReference type="SUPFAM" id="SSF63380">
    <property type="entry name" value="Riboflavin synthase domain-like"/>
    <property type="match status" value="1"/>
</dbReference>
<dbReference type="SUPFAM" id="SSF52343">
    <property type="entry name" value="Ferredoxin reductase-like, C-terminal NADP-linked domain"/>
    <property type="match status" value="1"/>
</dbReference>
<dbReference type="InterPro" id="IPR051930">
    <property type="entry name" value="FNR_type-1"/>
</dbReference>
<dbReference type="PRINTS" id="PR00371">
    <property type="entry name" value="FPNCR"/>
</dbReference>
<dbReference type="CDD" id="cd06195">
    <property type="entry name" value="FNR1"/>
    <property type="match status" value="1"/>
</dbReference>
<comment type="cofactor">
    <cofactor evidence="1">
        <name>FAD</name>
        <dbReference type="ChEBI" id="CHEBI:57692"/>
    </cofactor>
</comment>
<proteinExistence type="inferred from homology"/>
<dbReference type="GO" id="GO:0004324">
    <property type="term" value="F:ferredoxin-NADP+ reductase activity"/>
    <property type="evidence" value="ECO:0007669"/>
    <property type="project" value="UniProtKB-EC"/>
</dbReference>
<dbReference type="Proteomes" id="UP000005933">
    <property type="component" value="Unassembled WGS sequence"/>
</dbReference>
<dbReference type="AlphaFoldDB" id="A0AB33V7Q9"/>